<dbReference type="EMBL" id="PGXC01000004">
    <property type="protein sequence ID" value="PKK90735.1"/>
    <property type="molecule type" value="Genomic_DNA"/>
</dbReference>
<dbReference type="InterPro" id="IPR029058">
    <property type="entry name" value="AB_hydrolase_fold"/>
</dbReference>
<dbReference type="SUPFAM" id="SSF53474">
    <property type="entry name" value="alpha/beta-Hydrolases"/>
    <property type="match status" value="1"/>
</dbReference>
<dbReference type="Proteomes" id="UP000233256">
    <property type="component" value="Unassembled WGS sequence"/>
</dbReference>
<dbReference type="GO" id="GO:0016747">
    <property type="term" value="F:acyltransferase activity, transferring groups other than amino-acyl groups"/>
    <property type="evidence" value="ECO:0007669"/>
    <property type="project" value="InterPro"/>
</dbReference>
<accession>A0A2N1PQW0</accession>
<dbReference type="PANTHER" id="PTHR32268:SF15">
    <property type="entry name" value="HOMOSERINE ACETYLTRANSFERASE FAMILY PROTEIN (AFU_ORTHOLOGUE AFUA_1G15350)"/>
    <property type="match status" value="1"/>
</dbReference>
<reference evidence="1 2" key="1">
    <citation type="journal article" date="2017" name="ISME J.">
        <title>Potential for microbial H2 and metal transformations associated with novel bacteria and archaea in deep terrestrial subsurface sediments.</title>
        <authorList>
            <person name="Hernsdorf A.W."/>
            <person name="Amano Y."/>
            <person name="Miyakawa K."/>
            <person name="Ise K."/>
            <person name="Suzuki Y."/>
            <person name="Anantharaman K."/>
            <person name="Probst A."/>
            <person name="Burstein D."/>
            <person name="Thomas B.C."/>
            <person name="Banfield J.F."/>
        </authorList>
    </citation>
    <scope>NUCLEOTIDE SEQUENCE [LARGE SCALE GENOMIC DNA]</scope>
    <source>
        <strain evidence="1">HGW-Wallbacteria-1</strain>
    </source>
</reference>
<dbReference type="InterPro" id="IPR008220">
    <property type="entry name" value="HAT_MetX-like"/>
</dbReference>
<dbReference type="AlphaFoldDB" id="A0A2N1PQW0"/>
<protein>
    <submittedName>
        <fullName evidence="1">Uncharacterized protein</fullName>
    </submittedName>
</protein>
<comment type="caution">
    <text evidence="1">The sequence shown here is derived from an EMBL/GenBank/DDBJ whole genome shotgun (WGS) entry which is preliminary data.</text>
</comment>
<evidence type="ECO:0000313" key="2">
    <source>
        <dbReference type="Proteomes" id="UP000233256"/>
    </source>
</evidence>
<proteinExistence type="predicted"/>
<dbReference type="PANTHER" id="PTHR32268">
    <property type="entry name" value="HOMOSERINE O-ACETYLTRANSFERASE"/>
    <property type="match status" value="1"/>
</dbReference>
<sequence>MNSFAYSDTSAVAKFDTLKKYHTIPEFRIGGDYDYSCIGDCLSGGVGGTTLESLGAGHLRTSWIELGSRHLDSDGEVDNAILICPYYSGDSTNMMDFWHFDGDRTDFSLGAQIGPGLLFDTDKYCILLFDAVGLWGSSRPGASMPGCENSVALGLEFPRYSVEDCVQAIYLTLTEHLGIKRLKLVTGVSFGATMTYCWSVMHPDFMEAILPVGGTVFQDRGMIRWLFDLVTSAVQSDPVYRSTIGNYYHLPRSEWPVLGNMFAWSILKQSAFVDEYRITQSHEQYILEAFDWNESMKTVQAGGIEGGYSQSLLEISRAIDSNDLIYRNICQSKFNVEEYLCRVKARALIIHVDTDQWIRAHIARRAADGISGAKLLTFDHDFGHYAVFRVPSLYKKEISDFIDPFID</sequence>
<organism evidence="1 2">
    <name type="scientific">Candidatus Wallbacteria bacterium HGW-Wallbacteria-1</name>
    <dbReference type="NCBI Taxonomy" id="2013854"/>
    <lineage>
        <taxon>Bacteria</taxon>
        <taxon>Candidatus Walliibacteriota</taxon>
    </lineage>
</organism>
<evidence type="ECO:0000313" key="1">
    <source>
        <dbReference type="EMBL" id="PKK90735.1"/>
    </source>
</evidence>
<gene>
    <name evidence="1" type="ORF">CVV64_07605</name>
</gene>
<name>A0A2N1PQW0_9BACT</name>
<dbReference type="Gene3D" id="3.40.50.1820">
    <property type="entry name" value="alpha/beta hydrolase"/>
    <property type="match status" value="1"/>
</dbReference>